<evidence type="ECO:0000313" key="4">
    <source>
        <dbReference type="Proteomes" id="UP000186922"/>
    </source>
</evidence>
<keyword evidence="1" id="KW-0540">Nuclease</keyword>
<comment type="subcellular location">
    <subcellularLocation>
        <location evidence="1">Mitochondrion</location>
    </subcellularLocation>
</comment>
<sequence length="688" mass="76378">MDRVTAPLRHLSYRRCNVIIQIGRYKSSSKPRHVPVTTATDTPAKAETSDSDNQRKDVVKNSSVVGGNYPLWEDMKTVYGDLLVGKQGRKKYVKKYKNPITHNEYVLESDEEKRRKFGSQTSFDIITAMYGPPLAAQRDFEIPREANLAFDLENLQQVEQPDTFGSEEAIARWEFMGNNAKHLIGKPSQDKKVSMKTAKVKVLKTGTVDEGMFDAHTESLYGPIVPKTRKVIERVSSREKYTGPGIKRTDRFGVDYISPVPALQTSAETLPDEAKCLFGPVVREPRKASQSIARATQNKSAHVPLEIPEVNEAESGTSWLGENEDAKIFGPVLSPSPAAGENSGPYERMPGADLPSSSLYLAANRVNKKAAQTVKNSLKEIAGTPETGEAITQEPLVGATVARQKLSVDMDDYRVVELKTEGDLKAVPQSPLMNKLRPNYIGSSHELVLPGAIVMKICPEQLLGKPLAPEKYPSVTAILDVTMPSASRERLDAWKRRKIAELGVQGFQLLQQSIFSDGKGFHTAVETVLRGTKVNEVAVPKRNEGHWESLKNVFSDLSDVVCIEERVQHPFLCYKGVTDCVASLEGQPCVIEWKTSATKKDTVDALYDNPIQVAAYLGAVNFDENMRSKNVQVPNAAVVVAYSSGEPASVVRFDHNLISSYWAAWLRRLQQYWRLAAMQKSLPQRKFD</sequence>
<organism evidence="3 4">
    <name type="scientific">Ramazzottius varieornatus</name>
    <name type="common">Water bear</name>
    <name type="synonym">Tardigrade</name>
    <dbReference type="NCBI Taxonomy" id="947166"/>
    <lineage>
        <taxon>Eukaryota</taxon>
        <taxon>Metazoa</taxon>
        <taxon>Ecdysozoa</taxon>
        <taxon>Tardigrada</taxon>
        <taxon>Eutardigrada</taxon>
        <taxon>Parachela</taxon>
        <taxon>Hypsibioidea</taxon>
        <taxon>Ramazzottiidae</taxon>
        <taxon>Ramazzottius</taxon>
    </lineage>
</organism>
<feature type="active site" evidence="1">
    <location>
        <position position="592"/>
    </location>
</feature>
<keyword evidence="1" id="KW-0496">Mitochondrion</keyword>
<dbReference type="PANTHER" id="PTHR31340:SF3">
    <property type="entry name" value="MITOCHONDRIAL GENOME MAINTENANCE EXONUCLEASE 1"/>
    <property type="match status" value="1"/>
</dbReference>
<evidence type="ECO:0000256" key="1">
    <source>
        <dbReference type="HAMAP-Rule" id="MF_03030"/>
    </source>
</evidence>
<dbReference type="PANTHER" id="PTHR31340">
    <property type="entry name" value="MITOCHONDRIAL GENOME MAINTENANCE EXONUCLEASE 1"/>
    <property type="match status" value="1"/>
</dbReference>
<dbReference type="AlphaFoldDB" id="A0A1D1VBV5"/>
<name>A0A1D1VBV5_RAMVA</name>
<accession>A0A1D1VBV5</accession>
<keyword evidence="1" id="KW-0269">Exonuclease</keyword>
<feature type="active site" evidence="1">
    <location>
        <position position="594"/>
    </location>
</feature>
<dbReference type="STRING" id="947166.A0A1D1VBV5"/>
<gene>
    <name evidence="3" type="primary">RvY_09535-1</name>
    <name evidence="3" type="synonym">RvY_09535.1</name>
    <name evidence="3" type="ORF">RvY_09535</name>
</gene>
<dbReference type="Proteomes" id="UP000186922">
    <property type="component" value="Unassembled WGS sequence"/>
</dbReference>
<evidence type="ECO:0000313" key="3">
    <source>
        <dbReference type="EMBL" id="GAU98380.1"/>
    </source>
</evidence>
<comment type="function">
    <text evidence="1">Metal-dependent single-stranded DNA (ssDNA) exonuclease involved in mitochondrial genome maintenance.</text>
</comment>
<dbReference type="GO" id="GO:0043504">
    <property type="term" value="P:mitochondrial DNA repair"/>
    <property type="evidence" value="ECO:0007669"/>
    <property type="project" value="UniProtKB-UniRule"/>
</dbReference>
<protein>
    <recommendedName>
        <fullName evidence="1">Mitochondrial genome maintenance exonuclease 1</fullName>
        <ecNumber evidence="1">3.1.-.-</ecNumber>
    </recommendedName>
</protein>
<comment type="caution">
    <text evidence="3">The sequence shown here is derived from an EMBL/GenBank/DDBJ whole genome shotgun (WGS) entry which is preliminary data.</text>
</comment>
<keyword evidence="4" id="KW-1185">Reference proteome</keyword>
<dbReference type="GO" id="GO:0006264">
    <property type="term" value="P:mitochondrial DNA replication"/>
    <property type="evidence" value="ECO:0007669"/>
    <property type="project" value="TreeGrafter"/>
</dbReference>
<dbReference type="EC" id="3.1.-.-" evidence="1"/>
<feature type="region of interest" description="Disordered" evidence="2">
    <location>
        <begin position="29"/>
        <end position="60"/>
    </location>
</feature>
<dbReference type="GO" id="GO:0005739">
    <property type="term" value="C:mitochondrion"/>
    <property type="evidence" value="ECO:0007669"/>
    <property type="project" value="UniProtKB-SubCell"/>
</dbReference>
<proteinExistence type="inferred from homology"/>
<reference evidence="3 4" key="1">
    <citation type="journal article" date="2016" name="Nat. Commun.">
        <title>Extremotolerant tardigrade genome and improved radiotolerance of human cultured cells by tardigrade-unique protein.</title>
        <authorList>
            <person name="Hashimoto T."/>
            <person name="Horikawa D.D."/>
            <person name="Saito Y."/>
            <person name="Kuwahara H."/>
            <person name="Kozuka-Hata H."/>
            <person name="Shin-I T."/>
            <person name="Minakuchi Y."/>
            <person name="Ohishi K."/>
            <person name="Motoyama A."/>
            <person name="Aizu T."/>
            <person name="Enomoto A."/>
            <person name="Kondo K."/>
            <person name="Tanaka S."/>
            <person name="Hara Y."/>
            <person name="Koshikawa S."/>
            <person name="Sagara H."/>
            <person name="Miura T."/>
            <person name="Yokobori S."/>
            <person name="Miyagawa K."/>
            <person name="Suzuki Y."/>
            <person name="Kubo T."/>
            <person name="Oyama M."/>
            <person name="Kohara Y."/>
            <person name="Fujiyama A."/>
            <person name="Arakawa K."/>
            <person name="Katayama T."/>
            <person name="Toyoda A."/>
            <person name="Kunieda T."/>
        </authorList>
    </citation>
    <scope>NUCLEOTIDE SEQUENCE [LARGE SCALE GENOMIC DNA]</scope>
    <source>
        <strain evidence="3 4">YOKOZUNA-1</strain>
    </source>
</reference>
<feature type="active site" evidence="1">
    <location>
        <position position="579"/>
    </location>
</feature>
<evidence type="ECO:0000256" key="2">
    <source>
        <dbReference type="SAM" id="MobiDB-lite"/>
    </source>
</evidence>
<comment type="similarity">
    <text evidence="1">Belongs to the MGME1 family.</text>
</comment>
<dbReference type="HAMAP" id="MF_03030">
    <property type="entry name" value="MGME1"/>
    <property type="match status" value="1"/>
</dbReference>
<dbReference type="OrthoDB" id="5777131at2759"/>
<keyword evidence="1" id="KW-0378">Hydrolase</keyword>
<dbReference type="GO" id="GO:0008297">
    <property type="term" value="F:single-stranded DNA exodeoxyribonuclease activity"/>
    <property type="evidence" value="ECO:0007669"/>
    <property type="project" value="UniProtKB-UniRule"/>
</dbReference>
<dbReference type="EMBL" id="BDGG01000004">
    <property type="protein sequence ID" value="GAU98380.1"/>
    <property type="molecule type" value="Genomic_DNA"/>
</dbReference>